<reference evidence="5" key="1">
    <citation type="submission" date="2005-09" db="EMBL/GenBank/DDBJ databases">
        <title>Annotation of the Aspergillus terreus NIH2624 genome.</title>
        <authorList>
            <person name="Birren B.W."/>
            <person name="Lander E.S."/>
            <person name="Galagan J.E."/>
            <person name="Nusbaum C."/>
            <person name="Devon K."/>
            <person name="Henn M."/>
            <person name="Ma L.-J."/>
            <person name="Jaffe D.B."/>
            <person name="Butler J."/>
            <person name="Alvarez P."/>
            <person name="Gnerre S."/>
            <person name="Grabherr M."/>
            <person name="Kleber M."/>
            <person name="Mauceli E.W."/>
            <person name="Brockman W."/>
            <person name="Rounsley S."/>
            <person name="Young S.K."/>
            <person name="LaButti K."/>
            <person name="Pushparaj V."/>
            <person name="DeCaprio D."/>
            <person name="Crawford M."/>
            <person name="Koehrsen M."/>
            <person name="Engels R."/>
            <person name="Montgomery P."/>
            <person name="Pearson M."/>
            <person name="Howarth C."/>
            <person name="Larson L."/>
            <person name="Luoma S."/>
            <person name="White J."/>
            <person name="Alvarado L."/>
            <person name="Kodira C.D."/>
            <person name="Zeng Q."/>
            <person name="Oleary S."/>
            <person name="Yandava C."/>
            <person name="Denning D.W."/>
            <person name="Nierman W.C."/>
            <person name="Milne T."/>
            <person name="Madden K."/>
        </authorList>
    </citation>
    <scope>NUCLEOTIDE SEQUENCE [LARGE SCALE GENOMIC DNA]</scope>
    <source>
        <strain evidence="5">NIH 2624 / FGSC A1156</strain>
    </source>
</reference>
<dbReference type="Gene3D" id="1.10.1040.10">
    <property type="entry name" value="N-(1-d-carboxylethyl)-l-norvaline Dehydrogenase, domain 2"/>
    <property type="match status" value="1"/>
</dbReference>
<feature type="binding site" evidence="7 8">
    <location>
        <position position="17"/>
    </location>
    <ligand>
        <name>NADP(+)</name>
        <dbReference type="ChEBI" id="CHEBI:58349"/>
    </ligand>
</feature>
<feature type="binding site" evidence="7 8">
    <location>
        <position position="71"/>
    </location>
    <ligand>
        <name>NADP(+)</name>
        <dbReference type="ChEBI" id="CHEBI:58349"/>
    </ligand>
</feature>
<evidence type="ECO:0007829" key="6">
    <source>
        <dbReference type="PDB" id="5OJL"/>
    </source>
</evidence>
<dbReference type="InterPro" id="IPR015815">
    <property type="entry name" value="HIBADH-related"/>
</dbReference>
<dbReference type="AlphaFoldDB" id="Q0CCT3"/>
<dbReference type="Proteomes" id="UP000007963">
    <property type="component" value="Unassembled WGS sequence"/>
</dbReference>
<keyword evidence="7 8" id="KW-0547">Nucleotide-binding</keyword>
<name>Q0CCT3_ASPTN</name>
<reference evidence="7 8" key="3">
    <citation type="journal article" date="2018" name="ACS Catal.">
        <title>A Mechanism for Reductive Amination Catalyzed by Fungal Reductive Aminases.</title>
        <authorList>
            <person name="Sharma M."/>
            <person name="Mangas-Sanchez J."/>
            <person name="Turner N.J."/>
            <person name="Grogan G."/>
        </authorList>
    </citation>
    <scope>X-RAY CRYSTALLOGRAPHY (1.76 ANGSTROMS) IN COMPLEX WITH NADP(+)</scope>
</reference>
<dbReference type="Gene3D" id="3.40.50.720">
    <property type="entry name" value="NAD(P)-binding Rossmann-like Domain"/>
    <property type="match status" value="1"/>
</dbReference>
<feature type="binding site" evidence="7 8">
    <location>
        <position position="240"/>
    </location>
    <ligand>
        <name>NADP(+)</name>
        <dbReference type="ChEBI" id="CHEBI:58349"/>
    </ligand>
</feature>
<feature type="binding site" evidence="7 8">
    <location>
        <position position="98"/>
    </location>
    <ligand>
        <name>NADP(+)</name>
        <dbReference type="ChEBI" id="CHEBI:58349"/>
    </ligand>
</feature>
<protein>
    <submittedName>
        <fullName evidence="4">Uncharacterized protein</fullName>
    </submittedName>
</protein>
<evidence type="ECO:0000313" key="4">
    <source>
        <dbReference type="EMBL" id="EAU30633.1"/>
    </source>
</evidence>
<feature type="binding site" evidence="7 8">
    <location>
        <position position="70"/>
    </location>
    <ligand>
        <name>NADP(+)</name>
        <dbReference type="ChEBI" id="CHEBI:58349"/>
    </ligand>
</feature>
<feature type="binding site" evidence="7 8">
    <location>
        <position position="42"/>
    </location>
    <ligand>
        <name>NADP(+)</name>
        <dbReference type="ChEBI" id="CHEBI:58349"/>
    </ligand>
</feature>
<evidence type="ECO:0007829" key="8">
    <source>
        <dbReference type="PDB" id="6EOH"/>
    </source>
</evidence>
<dbReference type="OrthoDB" id="435038at2759"/>
<dbReference type="Pfam" id="PF03446">
    <property type="entry name" value="NAD_binding_2"/>
    <property type="match status" value="1"/>
</dbReference>
<dbReference type="GO" id="GO:0003677">
    <property type="term" value="F:DNA binding"/>
    <property type="evidence" value="ECO:0007669"/>
    <property type="project" value="TreeGrafter"/>
</dbReference>
<gene>
    <name evidence="4" type="ORF">ATEG_08501</name>
</gene>
<dbReference type="PDBsum" id="6EOD"/>
<feature type="binding site" evidence="7 8">
    <location>
        <position position="239"/>
    </location>
    <ligand>
        <name>NADP(+)</name>
        <dbReference type="ChEBI" id="CHEBI:58349"/>
    </ligand>
</feature>
<reference evidence="6" key="2">
    <citation type="journal article" date="2017" name="Angew. Chem. Int. Ed.">
        <title>Biocatalytic Routes to Enantiomerically Enriched Dibenz[c,e]azepines.</title>
        <authorList>
            <person name="France S.P."/>
            <person name="Aleku G.A."/>
            <person name="Sharma M."/>
            <person name="Mangas-Sanchez J."/>
            <person name="Howard R.M."/>
            <person name="Steflik J."/>
            <person name="Kumar R."/>
            <person name="Adams R.W."/>
            <person name="Slabu I."/>
            <person name="Crook R."/>
            <person name="Grogan G."/>
            <person name="Wallace T.W."/>
            <person name="Turner N.J."/>
        </authorList>
    </citation>
    <scope>X-RAY CRYSTALLOGRAPHY (1.56 ANGSTROMS)</scope>
</reference>
<feature type="binding site" evidence="7 8">
    <location>
        <position position="72"/>
    </location>
    <ligand>
        <name>NADP(+)</name>
        <dbReference type="ChEBI" id="CHEBI:58349"/>
    </ligand>
</feature>
<evidence type="ECO:0000313" key="5">
    <source>
        <dbReference type="Proteomes" id="UP000007963"/>
    </source>
</evidence>
<dbReference type="PANTHER" id="PTHR43580">
    <property type="entry name" value="OXIDOREDUCTASE GLYR1-RELATED"/>
    <property type="match status" value="1"/>
</dbReference>
<proteinExistence type="evidence at protein level"/>
<dbReference type="InterPro" id="IPR013328">
    <property type="entry name" value="6PGD_dom2"/>
</dbReference>
<evidence type="ECO:0000259" key="3">
    <source>
        <dbReference type="Pfam" id="PF21761"/>
    </source>
</evidence>
<accession>Q0CCT3</accession>
<dbReference type="SMR" id="Q0CCT3"/>
<dbReference type="PDB" id="5OJL">
    <property type="method" value="X-ray"/>
    <property type="resolution" value="1.56 A"/>
    <property type="chains" value="A=1-298"/>
</dbReference>
<feature type="binding site" evidence="7 8">
    <location>
        <position position="15"/>
    </location>
    <ligand>
        <name>NADP(+)</name>
        <dbReference type="ChEBI" id="CHEBI:58349"/>
    </ligand>
</feature>
<feature type="binding site" evidence="7 8">
    <location>
        <position position="241"/>
    </location>
    <ligand>
        <name>NADP(+)</name>
        <dbReference type="ChEBI" id="CHEBI:58349"/>
    </ligand>
</feature>
<evidence type="ECO:0000259" key="2">
    <source>
        <dbReference type="Pfam" id="PF03446"/>
    </source>
</evidence>
<dbReference type="GO" id="GO:0140673">
    <property type="term" value="P:transcription elongation-coupled chromatin remodeling"/>
    <property type="evidence" value="ECO:0007669"/>
    <property type="project" value="TreeGrafter"/>
</dbReference>
<dbReference type="GeneID" id="4323559"/>
<dbReference type="GO" id="GO:0016491">
    <property type="term" value="F:oxidoreductase activity"/>
    <property type="evidence" value="ECO:0007669"/>
    <property type="project" value="UniProtKB-KW"/>
</dbReference>
<dbReference type="SUPFAM" id="SSF51735">
    <property type="entry name" value="NAD(P)-binding Rossmann-fold domains"/>
    <property type="match status" value="1"/>
</dbReference>
<dbReference type="HOGENOM" id="CLU_035117_2_1_1"/>
<dbReference type="InterPro" id="IPR051265">
    <property type="entry name" value="HIBADH-related_NP60_sf"/>
</dbReference>
<feature type="binding site" evidence="7 9">
    <location>
        <position position="16"/>
    </location>
    <ligand>
        <name>NADP(+)</name>
        <dbReference type="ChEBI" id="CHEBI:58349"/>
    </ligand>
</feature>
<dbReference type="Pfam" id="PF21761">
    <property type="entry name" value="RedAm-like_C"/>
    <property type="match status" value="1"/>
</dbReference>
<feature type="binding site" evidence="7 8">
    <location>
        <position position="39"/>
    </location>
    <ligand>
        <name>NADP(+)</name>
        <dbReference type="ChEBI" id="CHEBI:58349"/>
    </ligand>
</feature>
<dbReference type="PDBsum" id="5OJL"/>
<dbReference type="GO" id="GO:0031491">
    <property type="term" value="F:nucleosome binding"/>
    <property type="evidence" value="ECO:0007669"/>
    <property type="project" value="TreeGrafter"/>
</dbReference>
<feature type="binding site" evidence="7 8">
    <location>
        <position position="18"/>
    </location>
    <ligand>
        <name>NADP(+)</name>
        <dbReference type="ChEBI" id="CHEBI:58349"/>
    </ligand>
</feature>
<dbReference type="EMBL" id="CH476606">
    <property type="protein sequence ID" value="EAU30633.1"/>
    <property type="molecule type" value="Genomic_DNA"/>
</dbReference>
<evidence type="ECO:0007829" key="9">
    <source>
        <dbReference type="PDB" id="6EOI"/>
    </source>
</evidence>
<dbReference type="GO" id="GO:0000785">
    <property type="term" value="C:chromatin"/>
    <property type="evidence" value="ECO:0007669"/>
    <property type="project" value="TreeGrafter"/>
</dbReference>
<dbReference type="InterPro" id="IPR048666">
    <property type="entry name" value="RedAm-like_C"/>
</dbReference>
<sequence length="298" mass="30731">MATTTTTTKLTIFGLGAMGTAMATQFLKQGHTPTVWNRTAAKANPLVEQGAHLAATIPAAIAASPLLIFCLLDNAAVEQTLAAGPPSLAGKTILNLTNGTPSQARRLATLASARGARYFHGGIMATPDMIGAPHAVILYSGGGSAETYASVEGVLAVLGSGKYLGDDAGSASLHDLALLSGMYGLFAGFLHATALVRSEGEGVSATEFLGLLAPWLQAMTGYLGLLARQIDDGVYTAQTSNLEMQLVALENACAASREQGVSAEVMLPLKGLVERAVREGRGGHDISSLIDYFRNASV</sequence>
<dbReference type="PDB" id="6H7P">
    <property type="method" value="X-ray"/>
    <property type="resolution" value="1.79 A"/>
    <property type="chains" value="A/B=1-298"/>
</dbReference>
<dbReference type="InterPro" id="IPR006115">
    <property type="entry name" value="6PGDH_NADP-bd"/>
</dbReference>
<dbReference type="PDBsum" id="6EOH"/>
<dbReference type="PDB" id="6EOD">
    <property type="method" value="X-ray"/>
    <property type="resolution" value="2.20 A"/>
    <property type="chains" value="A/B/C/D/E/F/G/H=1-298"/>
</dbReference>
<evidence type="ECO:0007829" key="7">
    <source>
        <dbReference type="PDB" id="6EOD"/>
    </source>
</evidence>
<dbReference type="STRING" id="341663.Q0CCT3"/>
<evidence type="ECO:0000256" key="1">
    <source>
        <dbReference type="ARBA" id="ARBA00023002"/>
    </source>
</evidence>
<feature type="binding site" evidence="9">
    <location>
        <position position="244"/>
    </location>
    <ligand>
        <name>NADP(+)</name>
        <dbReference type="ChEBI" id="CHEBI:58349"/>
    </ligand>
</feature>
<dbReference type="PDBsum" id="6H7P"/>
<feature type="binding site" evidence="7 8">
    <location>
        <position position="38"/>
    </location>
    <ligand>
        <name>NADP(+)</name>
        <dbReference type="ChEBI" id="CHEBI:58349"/>
    </ligand>
</feature>
<dbReference type="PDBsum" id="6EOI"/>
<keyword evidence="1" id="KW-0560">Oxidoreductase</keyword>
<dbReference type="PANTHER" id="PTHR43580:SF2">
    <property type="entry name" value="CYTOKINE-LIKE NUCLEAR FACTOR N-PAC"/>
    <property type="match status" value="1"/>
</dbReference>
<dbReference type="PDB" id="6EOI">
    <property type="method" value="X-ray"/>
    <property type="resolution" value="1.76 A"/>
    <property type="chains" value="A/B=1-298"/>
</dbReference>
<dbReference type="GO" id="GO:0050661">
    <property type="term" value="F:NADP binding"/>
    <property type="evidence" value="ECO:0007669"/>
    <property type="project" value="InterPro"/>
</dbReference>
<dbReference type="InterPro" id="IPR036291">
    <property type="entry name" value="NAD(P)-bd_dom_sf"/>
</dbReference>
<dbReference type="RefSeq" id="XP_001217087.1">
    <property type="nucleotide sequence ID" value="XM_001217086.1"/>
</dbReference>
<feature type="domain" description="NADPH-dependent reductive aminase-like C-terminal" evidence="3">
    <location>
        <begin position="167"/>
        <end position="294"/>
    </location>
</feature>
<dbReference type="PDB" id="6EOH">
    <property type="method" value="X-ray"/>
    <property type="resolution" value="1.85 A"/>
    <property type="chains" value="A/B=1-298"/>
</dbReference>
<feature type="binding site" evidence="7 8">
    <location>
        <position position="37"/>
    </location>
    <ligand>
        <name>NADP(+)</name>
        <dbReference type="ChEBI" id="CHEBI:58349"/>
    </ligand>
</feature>
<dbReference type="OMA" id="MYGMFAG"/>
<organism evidence="4 5">
    <name type="scientific">Aspergillus terreus (strain NIH 2624 / FGSC A1156)</name>
    <dbReference type="NCBI Taxonomy" id="341663"/>
    <lineage>
        <taxon>Eukaryota</taxon>
        <taxon>Fungi</taxon>
        <taxon>Dikarya</taxon>
        <taxon>Ascomycota</taxon>
        <taxon>Pezizomycotina</taxon>
        <taxon>Eurotiomycetes</taxon>
        <taxon>Eurotiomycetidae</taxon>
        <taxon>Eurotiales</taxon>
        <taxon>Aspergillaceae</taxon>
        <taxon>Aspergillus</taxon>
        <taxon>Aspergillus subgen. Circumdati</taxon>
    </lineage>
</organism>
<keyword evidence="6 7" id="KW-0002">3D-structure</keyword>
<dbReference type="eggNOG" id="KOG0409">
    <property type="taxonomic scope" value="Eukaryota"/>
</dbReference>
<dbReference type="VEuPathDB" id="FungiDB:ATEG_08501"/>
<feature type="domain" description="6-phosphogluconate dehydrogenase NADP-binding" evidence="2">
    <location>
        <begin position="10"/>
        <end position="160"/>
    </location>
</feature>
<dbReference type="PIRSF" id="PIRSF000103">
    <property type="entry name" value="HIBADH"/>
    <property type="match status" value="1"/>
</dbReference>